<evidence type="ECO:0000313" key="2">
    <source>
        <dbReference type="Proteomes" id="UP000310016"/>
    </source>
</evidence>
<name>A0A4U0Q3W3_9NEIS</name>
<evidence type="ECO:0008006" key="3">
    <source>
        <dbReference type="Google" id="ProtNLM"/>
    </source>
</evidence>
<proteinExistence type="predicted"/>
<keyword evidence="2" id="KW-1185">Reference proteome</keyword>
<reference evidence="1 2" key="1">
    <citation type="submission" date="2019-04" db="EMBL/GenBank/DDBJ databases">
        <title>Chitiniphilus eburnea sp. nov., a novel chitinolytic bacterium isolated from aquaculture sludge.</title>
        <authorList>
            <person name="Sheng M."/>
        </authorList>
    </citation>
    <scope>NUCLEOTIDE SEQUENCE [LARGE SCALE GENOMIC DNA]</scope>
    <source>
        <strain evidence="1 2">HX-2-15</strain>
    </source>
</reference>
<organism evidence="1 2">
    <name type="scientific">Chitiniphilus eburneus</name>
    <dbReference type="NCBI Taxonomy" id="2571148"/>
    <lineage>
        <taxon>Bacteria</taxon>
        <taxon>Pseudomonadati</taxon>
        <taxon>Pseudomonadota</taxon>
        <taxon>Betaproteobacteria</taxon>
        <taxon>Neisseriales</taxon>
        <taxon>Chitinibacteraceae</taxon>
        <taxon>Chitiniphilus</taxon>
    </lineage>
</organism>
<protein>
    <recommendedName>
        <fullName evidence="3">Bacteriophage protein</fullName>
    </recommendedName>
</protein>
<comment type="caution">
    <text evidence="1">The sequence shown here is derived from an EMBL/GenBank/DDBJ whole genome shotgun (WGS) entry which is preliminary data.</text>
</comment>
<dbReference type="OrthoDB" id="9034327at2"/>
<dbReference type="Proteomes" id="UP000310016">
    <property type="component" value="Unassembled WGS sequence"/>
</dbReference>
<dbReference type="AlphaFoldDB" id="A0A4U0Q3W3"/>
<evidence type="ECO:0000313" key="1">
    <source>
        <dbReference type="EMBL" id="TJZ75689.1"/>
    </source>
</evidence>
<accession>A0A4U0Q3W3</accession>
<gene>
    <name evidence="1" type="ORF">FAZ21_06595</name>
</gene>
<dbReference type="InterPro" id="IPR049156">
    <property type="entry name" value="Phage_chap_TAC_15-like"/>
</dbReference>
<sequence length="152" mass="16219">MMAEFEINGKQYRSGKLDALKQFHVSRRVAPILPTLLPIFLKLAETHRASGSAPAASAIEIVAELAGPFADGLAAMSDQDADYIIGTCLSVVSRQQGSAWSPVWSGAQNAMMFDDMDLGVMLPVVVHVIRDNLGNFIQGLLTSQLSSATAEA</sequence>
<dbReference type="EMBL" id="SUMF01000004">
    <property type="protein sequence ID" value="TJZ75689.1"/>
    <property type="molecule type" value="Genomic_DNA"/>
</dbReference>
<dbReference type="Pfam" id="PF21822">
    <property type="entry name" value="Phage_TAC_15"/>
    <property type="match status" value="1"/>
</dbReference>